<feature type="compositionally biased region" description="Basic and acidic residues" evidence="1">
    <location>
        <begin position="247"/>
        <end position="268"/>
    </location>
</feature>
<feature type="compositionally biased region" description="Low complexity" evidence="1">
    <location>
        <begin position="284"/>
        <end position="294"/>
    </location>
</feature>
<feature type="compositionally biased region" description="Polar residues" evidence="1">
    <location>
        <begin position="110"/>
        <end position="129"/>
    </location>
</feature>
<organism evidence="2 3">
    <name type="scientific">Rhamnella rubrinervis</name>
    <dbReference type="NCBI Taxonomy" id="2594499"/>
    <lineage>
        <taxon>Eukaryota</taxon>
        <taxon>Viridiplantae</taxon>
        <taxon>Streptophyta</taxon>
        <taxon>Embryophyta</taxon>
        <taxon>Tracheophyta</taxon>
        <taxon>Spermatophyta</taxon>
        <taxon>Magnoliopsida</taxon>
        <taxon>eudicotyledons</taxon>
        <taxon>Gunneridae</taxon>
        <taxon>Pentapetalae</taxon>
        <taxon>rosids</taxon>
        <taxon>fabids</taxon>
        <taxon>Rosales</taxon>
        <taxon>Rhamnaceae</taxon>
        <taxon>rhamnoid group</taxon>
        <taxon>Rhamneae</taxon>
        <taxon>Rhamnella</taxon>
    </lineage>
</organism>
<evidence type="ECO:0000256" key="1">
    <source>
        <dbReference type="SAM" id="MobiDB-lite"/>
    </source>
</evidence>
<feature type="compositionally biased region" description="Basic and acidic residues" evidence="1">
    <location>
        <begin position="1"/>
        <end position="25"/>
    </location>
</feature>
<proteinExistence type="predicted"/>
<dbReference type="Proteomes" id="UP000796880">
    <property type="component" value="Unassembled WGS sequence"/>
</dbReference>
<evidence type="ECO:0000313" key="3">
    <source>
        <dbReference type="Proteomes" id="UP000796880"/>
    </source>
</evidence>
<accession>A0A8K0GWW4</accession>
<feature type="compositionally biased region" description="Low complexity" evidence="1">
    <location>
        <begin position="37"/>
        <end position="60"/>
    </location>
</feature>
<dbReference type="EMBL" id="VOIH02000009">
    <property type="protein sequence ID" value="KAF3437500.1"/>
    <property type="molecule type" value="Genomic_DNA"/>
</dbReference>
<feature type="region of interest" description="Disordered" evidence="1">
    <location>
        <begin position="1"/>
        <end position="67"/>
    </location>
</feature>
<reference evidence="2" key="1">
    <citation type="submission" date="2020-03" db="EMBL/GenBank/DDBJ databases">
        <title>A high-quality chromosome-level genome assembly of a woody plant with both climbing and erect habits, Rhamnella rubrinervis.</title>
        <authorList>
            <person name="Lu Z."/>
            <person name="Yang Y."/>
            <person name="Zhu X."/>
            <person name="Sun Y."/>
        </authorList>
    </citation>
    <scope>NUCLEOTIDE SEQUENCE</scope>
    <source>
        <strain evidence="2">BYM</strain>
        <tissue evidence="2">Leaf</tissue>
    </source>
</reference>
<evidence type="ECO:0000313" key="2">
    <source>
        <dbReference type="EMBL" id="KAF3437500.1"/>
    </source>
</evidence>
<feature type="region of interest" description="Disordered" evidence="1">
    <location>
        <begin position="110"/>
        <end position="132"/>
    </location>
</feature>
<feature type="region of interest" description="Disordered" evidence="1">
    <location>
        <begin position="246"/>
        <end position="304"/>
    </location>
</feature>
<dbReference type="AlphaFoldDB" id="A0A8K0GWW4"/>
<protein>
    <submittedName>
        <fullName evidence="2">Uncharacterized protein</fullName>
    </submittedName>
</protein>
<gene>
    <name evidence="2" type="ORF">FNV43_RR20253</name>
</gene>
<keyword evidence="3" id="KW-1185">Reference proteome</keyword>
<sequence length="304" mass="32009">MTMEGMKKKLSEMKKSGVGEKRGNDGSEGSQSKKSKSSGLSLPPLTPSSLPSGSLTPTGPFGTSTTHISGPSSHVSFFSPCADPSGSSYSIRPPSSSSFGLPAQLSDSCSSVPSTQLSSTDTPSQTLEGSSSSISVSVSPELSYFAKCSTNILSSAAINEMETISFDVQASLLTILGTTVSWLGLRGHGLEMRVMDRRVTIGELEERTKALDLDNKLKDDTIKKSETYPNRETGIKELENDVIESEETNKKKIKDLDDTMIQLEEKSAKSPLGAEEPKVEVPSGDTGTGDTLAGGIDGAEDPAT</sequence>
<name>A0A8K0GWW4_9ROSA</name>
<comment type="caution">
    <text evidence="2">The sequence shown here is derived from an EMBL/GenBank/DDBJ whole genome shotgun (WGS) entry which is preliminary data.</text>
</comment>